<organism evidence="1">
    <name type="scientific">bioreactor metagenome</name>
    <dbReference type="NCBI Taxonomy" id="1076179"/>
    <lineage>
        <taxon>unclassified sequences</taxon>
        <taxon>metagenomes</taxon>
        <taxon>ecological metagenomes</taxon>
    </lineage>
</organism>
<reference evidence="1" key="1">
    <citation type="submission" date="2019-08" db="EMBL/GenBank/DDBJ databases">
        <authorList>
            <person name="Kucharzyk K."/>
            <person name="Murdoch R.W."/>
            <person name="Higgins S."/>
            <person name="Loffler F."/>
        </authorList>
    </citation>
    <scope>NUCLEOTIDE SEQUENCE</scope>
</reference>
<dbReference type="EMBL" id="VSSQ01001587">
    <property type="protein sequence ID" value="MPM09585.1"/>
    <property type="molecule type" value="Genomic_DNA"/>
</dbReference>
<comment type="caution">
    <text evidence="1">The sequence shown here is derived from an EMBL/GenBank/DDBJ whole genome shotgun (WGS) entry which is preliminary data.</text>
</comment>
<protein>
    <submittedName>
        <fullName evidence="1">Uncharacterized protein</fullName>
    </submittedName>
</protein>
<dbReference type="AlphaFoldDB" id="A0A644X0B1"/>
<name>A0A644X0B1_9ZZZZ</name>
<gene>
    <name evidence="1" type="ORF">SDC9_55906</name>
</gene>
<accession>A0A644X0B1</accession>
<proteinExistence type="predicted"/>
<evidence type="ECO:0000313" key="1">
    <source>
        <dbReference type="EMBL" id="MPM09585.1"/>
    </source>
</evidence>
<sequence>MLRAEMKYAANMQKFRMKMLFNIEEIDRHVIIDDCWDAQPAPNAAGSKGYYFDEDSGH</sequence>